<dbReference type="PRINTS" id="PR01438">
    <property type="entry name" value="UNVRSLSTRESS"/>
</dbReference>
<protein>
    <submittedName>
        <fullName evidence="5">Universal stress protein</fullName>
    </submittedName>
</protein>
<evidence type="ECO:0000256" key="2">
    <source>
        <dbReference type="ARBA" id="ARBA00022741"/>
    </source>
</evidence>
<gene>
    <name evidence="5" type="ORF">GCM10009554_64440</name>
</gene>
<dbReference type="EMBL" id="BAAAHK010000017">
    <property type="protein sequence ID" value="GAA0955879.1"/>
    <property type="molecule type" value="Genomic_DNA"/>
</dbReference>
<accession>A0ABN1RET9</accession>
<dbReference type="SUPFAM" id="SSF52402">
    <property type="entry name" value="Adenine nucleotide alpha hydrolases-like"/>
    <property type="match status" value="2"/>
</dbReference>
<comment type="caution">
    <text evidence="5">The sequence shown here is derived from an EMBL/GenBank/DDBJ whole genome shotgun (WGS) entry which is preliminary data.</text>
</comment>
<dbReference type="InterPro" id="IPR006016">
    <property type="entry name" value="UspA"/>
</dbReference>
<name>A0ABN1RET9_9ACTN</name>
<dbReference type="RefSeq" id="WP_343978874.1">
    <property type="nucleotide sequence ID" value="NZ_BAAAHK010000017.1"/>
</dbReference>
<comment type="similarity">
    <text evidence="1">Belongs to the universal stress protein A family.</text>
</comment>
<proteinExistence type="inferred from homology"/>
<evidence type="ECO:0000259" key="4">
    <source>
        <dbReference type="Pfam" id="PF00582"/>
    </source>
</evidence>
<feature type="domain" description="UspA" evidence="4">
    <location>
        <begin position="1"/>
        <end position="144"/>
    </location>
</feature>
<dbReference type="Gene3D" id="3.40.50.620">
    <property type="entry name" value="HUPs"/>
    <property type="match status" value="2"/>
</dbReference>
<sequence>MTDKIIVGVDAAWRRSGALDWAVHEAVRRRVPLRAVHVADERTRHAYAAPVRIEGQVIIPAVIPEADNRLADEVEEYLVAADRSLDLAADVVVGAPDKRLAELSTDAGLTVVGRRGVGGFARLLIGSTSEYVANHGDGPIVVVPEGWKRVQHVHAPVIVGLDGYEDDGVALEFACEMAVRDAAPLWMVLAWDVPTPYSWNAATAGAVREDWKRLARERLDTVAEQWQHKYPDLKVVRRLVQAHAAAALLETAESAGAQLIVIGGRRHRLPGLMLGSVARGVLHHATVPVAVVHDSRPES</sequence>
<dbReference type="InterPro" id="IPR014729">
    <property type="entry name" value="Rossmann-like_a/b/a_fold"/>
</dbReference>
<organism evidence="5 6">
    <name type="scientific">Kribbella koreensis</name>
    <dbReference type="NCBI Taxonomy" id="57909"/>
    <lineage>
        <taxon>Bacteria</taxon>
        <taxon>Bacillati</taxon>
        <taxon>Actinomycetota</taxon>
        <taxon>Actinomycetes</taxon>
        <taxon>Propionibacteriales</taxon>
        <taxon>Kribbellaceae</taxon>
        <taxon>Kribbella</taxon>
    </lineage>
</organism>
<evidence type="ECO:0000256" key="3">
    <source>
        <dbReference type="ARBA" id="ARBA00022840"/>
    </source>
</evidence>
<evidence type="ECO:0000313" key="6">
    <source>
        <dbReference type="Proteomes" id="UP001500542"/>
    </source>
</evidence>
<evidence type="ECO:0000256" key="1">
    <source>
        <dbReference type="ARBA" id="ARBA00008791"/>
    </source>
</evidence>
<evidence type="ECO:0000313" key="5">
    <source>
        <dbReference type="EMBL" id="GAA0955879.1"/>
    </source>
</evidence>
<dbReference type="PANTHER" id="PTHR46268:SF27">
    <property type="entry name" value="UNIVERSAL STRESS PROTEIN RV2623"/>
    <property type="match status" value="1"/>
</dbReference>
<keyword evidence="2" id="KW-0547">Nucleotide-binding</keyword>
<dbReference type="InterPro" id="IPR006015">
    <property type="entry name" value="Universal_stress_UspA"/>
</dbReference>
<feature type="domain" description="UspA" evidence="4">
    <location>
        <begin position="157"/>
        <end position="293"/>
    </location>
</feature>
<dbReference type="PANTHER" id="PTHR46268">
    <property type="entry name" value="STRESS RESPONSE PROTEIN NHAX"/>
    <property type="match status" value="1"/>
</dbReference>
<dbReference type="Pfam" id="PF00582">
    <property type="entry name" value="Usp"/>
    <property type="match status" value="2"/>
</dbReference>
<keyword evidence="6" id="KW-1185">Reference proteome</keyword>
<reference evidence="5 6" key="1">
    <citation type="journal article" date="2019" name="Int. J. Syst. Evol. Microbiol.">
        <title>The Global Catalogue of Microorganisms (GCM) 10K type strain sequencing project: providing services to taxonomists for standard genome sequencing and annotation.</title>
        <authorList>
            <consortium name="The Broad Institute Genomics Platform"/>
            <consortium name="The Broad Institute Genome Sequencing Center for Infectious Disease"/>
            <person name="Wu L."/>
            <person name="Ma J."/>
        </authorList>
    </citation>
    <scope>NUCLEOTIDE SEQUENCE [LARGE SCALE GENOMIC DNA]</scope>
    <source>
        <strain evidence="5 6">JCM 10977</strain>
    </source>
</reference>
<keyword evidence="3" id="KW-0067">ATP-binding</keyword>
<dbReference type="Proteomes" id="UP001500542">
    <property type="component" value="Unassembled WGS sequence"/>
</dbReference>